<evidence type="ECO:0000313" key="2">
    <source>
        <dbReference type="EMBL" id="GGP22235.1"/>
    </source>
</evidence>
<feature type="domain" description="Transcription regulator TrmB N-terminal" evidence="1">
    <location>
        <begin position="15"/>
        <end position="58"/>
    </location>
</feature>
<reference evidence="2" key="1">
    <citation type="journal article" date="2014" name="Int. J. Syst. Evol. Microbiol.">
        <title>Complete genome sequence of Corynebacterium casei LMG S-19264T (=DSM 44701T), isolated from a smear-ripened cheese.</title>
        <authorList>
            <consortium name="US DOE Joint Genome Institute (JGI-PGF)"/>
            <person name="Walter F."/>
            <person name="Albersmeier A."/>
            <person name="Kalinowski J."/>
            <person name="Ruckert C."/>
        </authorList>
    </citation>
    <scope>NUCLEOTIDE SEQUENCE</scope>
    <source>
        <strain evidence="2">JCM 10088</strain>
    </source>
</reference>
<accession>A0A830GXK9</accession>
<dbReference type="Gene3D" id="1.10.10.10">
    <property type="entry name" value="Winged helix-like DNA-binding domain superfamily/Winged helix DNA-binding domain"/>
    <property type="match status" value="1"/>
</dbReference>
<dbReference type="Pfam" id="PF01978">
    <property type="entry name" value="TrmB"/>
    <property type="match status" value="1"/>
</dbReference>
<dbReference type="AlphaFoldDB" id="A0A830GXK9"/>
<dbReference type="EMBL" id="BMNL01000004">
    <property type="protein sequence ID" value="GGP22235.1"/>
    <property type="molecule type" value="Genomic_DNA"/>
</dbReference>
<dbReference type="CDD" id="cd00090">
    <property type="entry name" value="HTH_ARSR"/>
    <property type="match status" value="1"/>
</dbReference>
<dbReference type="InterPro" id="IPR036388">
    <property type="entry name" value="WH-like_DNA-bd_sf"/>
</dbReference>
<name>A0A830GXK9_9CREN</name>
<organism evidence="2 3">
    <name type="scientific">Thermocladium modestius</name>
    <dbReference type="NCBI Taxonomy" id="62609"/>
    <lineage>
        <taxon>Archaea</taxon>
        <taxon>Thermoproteota</taxon>
        <taxon>Thermoprotei</taxon>
        <taxon>Thermoproteales</taxon>
        <taxon>Thermoproteaceae</taxon>
        <taxon>Thermocladium</taxon>
    </lineage>
</organism>
<dbReference type="SUPFAM" id="SSF46785">
    <property type="entry name" value="Winged helix' DNA-binding domain"/>
    <property type="match status" value="1"/>
</dbReference>
<comment type="caution">
    <text evidence="2">The sequence shown here is derived from an EMBL/GenBank/DDBJ whole genome shotgun (WGS) entry which is preliminary data.</text>
</comment>
<dbReference type="RefSeq" id="WP_188597022.1">
    <property type="nucleotide sequence ID" value="NZ_BMNL01000004.1"/>
</dbReference>
<proteinExistence type="predicted"/>
<protein>
    <recommendedName>
        <fullName evidence="1">Transcription regulator TrmB N-terminal domain-containing protein</fullName>
    </recommendedName>
</protein>
<keyword evidence="3" id="KW-1185">Reference proteome</keyword>
<dbReference type="InterPro" id="IPR011991">
    <property type="entry name" value="ArsR-like_HTH"/>
</dbReference>
<dbReference type="Proteomes" id="UP000610960">
    <property type="component" value="Unassembled WGS sequence"/>
</dbReference>
<dbReference type="InterPro" id="IPR002831">
    <property type="entry name" value="Tscrpt_reg_TrmB_N"/>
</dbReference>
<evidence type="ECO:0000259" key="1">
    <source>
        <dbReference type="Pfam" id="PF01978"/>
    </source>
</evidence>
<gene>
    <name evidence="2" type="ORF">GCM10007981_17480</name>
</gene>
<dbReference type="InterPro" id="IPR036390">
    <property type="entry name" value="WH_DNA-bd_sf"/>
</dbReference>
<reference evidence="2" key="2">
    <citation type="submission" date="2020-09" db="EMBL/GenBank/DDBJ databases">
        <authorList>
            <person name="Sun Q."/>
            <person name="Ohkuma M."/>
        </authorList>
    </citation>
    <scope>NUCLEOTIDE SEQUENCE</scope>
    <source>
        <strain evidence="2">JCM 10088</strain>
    </source>
</reference>
<evidence type="ECO:0000313" key="3">
    <source>
        <dbReference type="Proteomes" id="UP000610960"/>
    </source>
</evidence>
<sequence>MLDKCSAKLLELTINERTWSELLRDAGAPPSSVYWHLRKLIKCGMVEARGRRRVRYRATLKGTVTCAALGCAGAIERTADELGVSLIEAAAIASAFMRIVDKENLDLMSINLTREGLLGMILAQVMVAPGNSLEEKVVNSLGDASLTPMVSKLLDREGELLKRGVEGGGPNDDLNPL</sequence>